<reference evidence="11 12" key="1">
    <citation type="journal article" date="2019" name="Commun. Biol.">
        <title>The bagworm genome reveals a unique fibroin gene that provides high tensile strength.</title>
        <authorList>
            <person name="Kono N."/>
            <person name="Nakamura H."/>
            <person name="Ohtoshi R."/>
            <person name="Tomita M."/>
            <person name="Numata K."/>
            <person name="Arakawa K."/>
        </authorList>
    </citation>
    <scope>NUCLEOTIDE SEQUENCE [LARGE SCALE GENOMIC DNA]</scope>
</reference>
<comment type="subcellular location">
    <subcellularLocation>
        <location evidence="1">Mitochondrion inner membrane</location>
        <topology evidence="1">Multi-pass membrane protein</topology>
    </subcellularLocation>
</comment>
<feature type="transmembrane region" description="Helical" evidence="10">
    <location>
        <begin position="165"/>
        <end position="187"/>
    </location>
</feature>
<dbReference type="OrthoDB" id="2378895at2759"/>
<evidence type="ECO:0000313" key="11">
    <source>
        <dbReference type="EMBL" id="GBP55465.1"/>
    </source>
</evidence>
<evidence type="ECO:0000256" key="1">
    <source>
        <dbReference type="ARBA" id="ARBA00004448"/>
    </source>
</evidence>
<keyword evidence="7" id="KW-0496">Mitochondrion</keyword>
<gene>
    <name evidence="11" type="primary">tmem242</name>
    <name evidence="11" type="ORF">EVAR_42641_1</name>
</gene>
<name>A0A4C1WZJ3_EUMVA</name>
<dbReference type="EMBL" id="BGZK01000669">
    <property type="protein sequence ID" value="GBP55465.1"/>
    <property type="molecule type" value="Genomic_DNA"/>
</dbReference>
<accession>A0A4C1WZJ3</accession>
<evidence type="ECO:0000256" key="7">
    <source>
        <dbReference type="ARBA" id="ARBA00023128"/>
    </source>
</evidence>
<dbReference type="Pfam" id="PF07096">
    <property type="entry name" value="DUF1358"/>
    <property type="match status" value="1"/>
</dbReference>
<dbReference type="STRING" id="151549.A0A4C1WZJ3"/>
<keyword evidence="6 10" id="KW-1133">Transmembrane helix</keyword>
<dbReference type="InterPro" id="IPR009792">
    <property type="entry name" value="TMEM242"/>
</dbReference>
<feature type="transmembrane region" description="Helical" evidence="10">
    <location>
        <begin position="216"/>
        <end position="236"/>
    </location>
</feature>
<evidence type="ECO:0000256" key="9">
    <source>
        <dbReference type="ARBA" id="ARBA00045905"/>
    </source>
</evidence>
<organism evidence="11 12">
    <name type="scientific">Eumeta variegata</name>
    <name type="common">Bagworm moth</name>
    <name type="synonym">Eumeta japonica</name>
    <dbReference type="NCBI Taxonomy" id="151549"/>
    <lineage>
        <taxon>Eukaryota</taxon>
        <taxon>Metazoa</taxon>
        <taxon>Ecdysozoa</taxon>
        <taxon>Arthropoda</taxon>
        <taxon>Hexapoda</taxon>
        <taxon>Insecta</taxon>
        <taxon>Pterygota</taxon>
        <taxon>Neoptera</taxon>
        <taxon>Endopterygota</taxon>
        <taxon>Lepidoptera</taxon>
        <taxon>Glossata</taxon>
        <taxon>Ditrysia</taxon>
        <taxon>Tineoidea</taxon>
        <taxon>Psychidae</taxon>
        <taxon>Oiketicinae</taxon>
        <taxon>Eumeta</taxon>
    </lineage>
</organism>
<dbReference type="Proteomes" id="UP000299102">
    <property type="component" value="Unassembled WGS sequence"/>
</dbReference>
<dbReference type="PANTHER" id="PTHR13141">
    <property type="entry name" value="TRANSMEMBRANE PROTEIN 242"/>
    <property type="match status" value="1"/>
</dbReference>
<evidence type="ECO:0000313" key="12">
    <source>
        <dbReference type="Proteomes" id="UP000299102"/>
    </source>
</evidence>
<evidence type="ECO:0000256" key="8">
    <source>
        <dbReference type="ARBA" id="ARBA00023136"/>
    </source>
</evidence>
<proteinExistence type="inferred from homology"/>
<dbReference type="PANTHER" id="PTHR13141:SF4">
    <property type="entry name" value="TRANSMEMBRANE PROTEIN 242"/>
    <property type="match status" value="1"/>
</dbReference>
<keyword evidence="5" id="KW-0999">Mitochondrion inner membrane</keyword>
<protein>
    <recommendedName>
        <fullName evidence="3">Transmembrane protein 242</fullName>
    </recommendedName>
</protein>
<evidence type="ECO:0000256" key="6">
    <source>
        <dbReference type="ARBA" id="ARBA00022989"/>
    </source>
</evidence>
<sequence length="297" mass="33508">MGLRRLITEFLWPPSSSIIRPWLPYSIKVLVKRRSNEPKLDGVASFNYGVPMATFSSIIRPWLPYSIKVLVKTIKRAQTRWATLRPILPVFFGKDSSKRFFDIAKSYPYVFLRSAASYEPLQPYHFIRRPRNVFTDPPNALTLELIPKKVIIFQRQPRKTQSKGGAFLATVAGISAIAGFSATLAVAKKSDAKYFNKGLVSSAELADTGAILALRALGWGTLYAVTGTSLICYGIWKLSGAKDLKDFRVKMGQLLPTIPKNDPPKSRTEFKDFRDFMNYVATEKFGEKLINEEKDTK</sequence>
<comment type="caution">
    <text evidence="11">The sequence shown here is derived from an EMBL/GenBank/DDBJ whole genome shotgun (WGS) entry which is preliminary data.</text>
</comment>
<evidence type="ECO:0000256" key="10">
    <source>
        <dbReference type="SAM" id="Phobius"/>
    </source>
</evidence>
<comment type="function">
    <text evidence="9">Scaffold protein that participates in the c-ring assembly of mitochondrial ATP synthase (F(1)F(0) ATP synthase or complex V) by facilitating the membrane insertion and oligomer formation of the subunit c/ATP5MC3. Participates in the incorporation of the c-ring into vestigial complexes. Additionally influences the incorporation of subunits MT-ATP6, MT-ATP8, ATP5MJ, and ATP5MK in the ATP synthase.</text>
</comment>
<evidence type="ECO:0000256" key="4">
    <source>
        <dbReference type="ARBA" id="ARBA00022692"/>
    </source>
</evidence>
<evidence type="ECO:0000256" key="5">
    <source>
        <dbReference type="ARBA" id="ARBA00022792"/>
    </source>
</evidence>
<keyword evidence="12" id="KW-1185">Reference proteome</keyword>
<dbReference type="AlphaFoldDB" id="A0A4C1WZJ3"/>
<comment type="similarity">
    <text evidence="2">Belongs to the TMEM242 family.</text>
</comment>
<keyword evidence="8 10" id="KW-0472">Membrane</keyword>
<keyword evidence="4 10" id="KW-0812">Transmembrane</keyword>
<dbReference type="GO" id="GO:0005743">
    <property type="term" value="C:mitochondrial inner membrane"/>
    <property type="evidence" value="ECO:0007669"/>
    <property type="project" value="UniProtKB-SubCell"/>
</dbReference>
<evidence type="ECO:0000256" key="3">
    <source>
        <dbReference type="ARBA" id="ARBA00013934"/>
    </source>
</evidence>
<evidence type="ECO:0000256" key="2">
    <source>
        <dbReference type="ARBA" id="ARBA00007570"/>
    </source>
</evidence>